<dbReference type="InterPro" id="IPR016163">
    <property type="entry name" value="Ald_DH_C"/>
</dbReference>
<evidence type="ECO:0000256" key="6">
    <source>
        <dbReference type="RuleBase" id="RU003345"/>
    </source>
</evidence>
<dbReference type="FunFam" id="3.40.309.10:FF:000012">
    <property type="entry name" value="Betaine aldehyde dehydrogenase"/>
    <property type="match status" value="1"/>
</dbReference>
<evidence type="ECO:0000256" key="2">
    <source>
        <dbReference type="ARBA" id="ARBA00023002"/>
    </source>
</evidence>
<organism evidence="8 9">
    <name type="scientific">Pelagimonas varians</name>
    <dbReference type="NCBI Taxonomy" id="696760"/>
    <lineage>
        <taxon>Bacteria</taxon>
        <taxon>Pseudomonadati</taxon>
        <taxon>Pseudomonadota</taxon>
        <taxon>Alphaproteobacteria</taxon>
        <taxon>Rhodobacterales</taxon>
        <taxon>Roseobacteraceae</taxon>
        <taxon>Pelagimonas</taxon>
    </lineage>
</organism>
<protein>
    <recommendedName>
        <fullName evidence="3">aldehyde dehydrogenase (NAD(+))</fullName>
        <ecNumber evidence="3">1.2.1.3</ecNumber>
    </recommendedName>
</protein>
<dbReference type="PANTHER" id="PTHR42804:SF1">
    <property type="entry name" value="ALDEHYDE DEHYDROGENASE-RELATED"/>
    <property type="match status" value="1"/>
</dbReference>
<gene>
    <name evidence="8" type="primary">ald_1</name>
    <name evidence="8" type="ORF">PEV8663_00820</name>
</gene>
<dbReference type="Pfam" id="PF00171">
    <property type="entry name" value="Aldedh"/>
    <property type="match status" value="1"/>
</dbReference>
<dbReference type="PROSITE" id="PS00687">
    <property type="entry name" value="ALDEHYDE_DEHYDR_GLU"/>
    <property type="match status" value="1"/>
</dbReference>
<evidence type="ECO:0000259" key="7">
    <source>
        <dbReference type="Pfam" id="PF00171"/>
    </source>
</evidence>
<dbReference type="AlphaFoldDB" id="A0A238K274"/>
<dbReference type="InterPro" id="IPR016161">
    <property type="entry name" value="Ald_DH/histidinol_DH"/>
</dbReference>
<dbReference type="InterPro" id="IPR016162">
    <property type="entry name" value="Ald_DH_N"/>
</dbReference>
<dbReference type="SUPFAM" id="SSF53720">
    <property type="entry name" value="ALDH-like"/>
    <property type="match status" value="1"/>
</dbReference>
<dbReference type="CDD" id="cd07138">
    <property type="entry name" value="ALDH_CddD_SSP0762"/>
    <property type="match status" value="1"/>
</dbReference>
<reference evidence="8 9" key="1">
    <citation type="submission" date="2017-05" db="EMBL/GenBank/DDBJ databases">
        <authorList>
            <person name="Song R."/>
            <person name="Chenine A.L."/>
            <person name="Ruprecht R.M."/>
        </authorList>
    </citation>
    <scope>NUCLEOTIDE SEQUENCE [LARGE SCALE GENOMIC DNA]</scope>
    <source>
        <strain evidence="8 9">CECT 8663</strain>
    </source>
</reference>
<name>A0A238K274_9RHOB</name>
<proteinExistence type="inferred from homology"/>
<dbReference type="Gene3D" id="3.40.309.10">
    <property type="entry name" value="Aldehyde Dehydrogenase, Chain A, domain 2"/>
    <property type="match status" value="1"/>
</dbReference>
<accession>A0A238K274</accession>
<feature type="active site" evidence="5">
    <location>
        <position position="247"/>
    </location>
</feature>
<evidence type="ECO:0000256" key="4">
    <source>
        <dbReference type="ARBA" id="ARBA00049194"/>
    </source>
</evidence>
<comment type="similarity">
    <text evidence="1 6">Belongs to the aldehyde dehydrogenase family.</text>
</comment>
<evidence type="ECO:0000256" key="5">
    <source>
        <dbReference type="PROSITE-ProRule" id="PRU10007"/>
    </source>
</evidence>
<dbReference type="InterPro" id="IPR015590">
    <property type="entry name" value="Aldehyde_DH_dom"/>
</dbReference>
<keyword evidence="2 6" id="KW-0560">Oxidoreductase</keyword>
<sequence length="478" mass="50630">MTLYDQLYYDGSWHGAKGARRDLVNPDTELVSGILQMATDEDCAKAVASARKAFASGWGRSSLADRKAALLRIIKQLEMRADALAECISNEIGAPIEFARTGQVAAGLAHLHATVTALDSLSDDHPLTTHPDHRIRYEPLGVAALITPWNWPLNQVALKLAGALAAGCTMVLKPSELASRTALILAEAMDAADLPAGVFNLITGDGAVGANLIAQPDVDIVSFTGSTATGRFIAAEAAERMTRTTLELGGKSANILFEDCDVHTAIQQGLAHCFRNAGQSCNAASRMLVAREIYDDAVQLAATLAAKTQVNRPDQSGAHIGPQISDAQYIRVQNYIETGLHQGAKLIAGGSGRPTHLAQGYYTQPTVFADVTPEMTLFREEIFGPVLTMTPFDSEAEAIALANASSYGLAGFIQTADLQRADRVAQALRVGMVQINGQSREDGAPFGGRGLSGYGREAGIWGIRAFQDIKSISGAALA</sequence>
<dbReference type="InterPro" id="IPR016160">
    <property type="entry name" value="Ald_DH_CS_CYS"/>
</dbReference>
<dbReference type="RefSeq" id="WP_097803343.1">
    <property type="nucleotide sequence ID" value="NZ_FXYH01000002.1"/>
</dbReference>
<evidence type="ECO:0000256" key="1">
    <source>
        <dbReference type="ARBA" id="ARBA00009986"/>
    </source>
</evidence>
<dbReference type="OrthoDB" id="9812625at2"/>
<evidence type="ECO:0000313" key="8">
    <source>
        <dbReference type="EMBL" id="SMX36474.1"/>
    </source>
</evidence>
<evidence type="ECO:0000313" key="9">
    <source>
        <dbReference type="Proteomes" id="UP000220836"/>
    </source>
</evidence>
<feature type="domain" description="Aldehyde dehydrogenase" evidence="7">
    <location>
        <begin position="16"/>
        <end position="472"/>
    </location>
</feature>
<comment type="catalytic activity">
    <reaction evidence="4">
        <text>an aldehyde + NAD(+) + H2O = a carboxylate + NADH + 2 H(+)</text>
        <dbReference type="Rhea" id="RHEA:16185"/>
        <dbReference type="ChEBI" id="CHEBI:15377"/>
        <dbReference type="ChEBI" id="CHEBI:15378"/>
        <dbReference type="ChEBI" id="CHEBI:17478"/>
        <dbReference type="ChEBI" id="CHEBI:29067"/>
        <dbReference type="ChEBI" id="CHEBI:57540"/>
        <dbReference type="ChEBI" id="CHEBI:57945"/>
        <dbReference type="EC" id="1.2.1.3"/>
    </reaction>
</comment>
<evidence type="ECO:0000256" key="3">
    <source>
        <dbReference type="ARBA" id="ARBA00024226"/>
    </source>
</evidence>
<dbReference type="Proteomes" id="UP000220836">
    <property type="component" value="Unassembled WGS sequence"/>
</dbReference>
<keyword evidence="9" id="KW-1185">Reference proteome</keyword>
<dbReference type="PANTHER" id="PTHR42804">
    <property type="entry name" value="ALDEHYDE DEHYDROGENASE"/>
    <property type="match status" value="1"/>
</dbReference>
<dbReference type="GO" id="GO:0004029">
    <property type="term" value="F:aldehyde dehydrogenase (NAD+) activity"/>
    <property type="evidence" value="ECO:0007669"/>
    <property type="project" value="UniProtKB-EC"/>
</dbReference>
<dbReference type="InterPro" id="IPR029510">
    <property type="entry name" value="Ald_DH_CS_GLU"/>
</dbReference>
<dbReference type="FunFam" id="3.40.605.10:FF:000007">
    <property type="entry name" value="NAD/NADP-dependent betaine aldehyde dehydrogenase"/>
    <property type="match status" value="1"/>
</dbReference>
<dbReference type="EC" id="1.2.1.3" evidence="3"/>
<dbReference type="EMBL" id="FXYH01000002">
    <property type="protein sequence ID" value="SMX36474.1"/>
    <property type="molecule type" value="Genomic_DNA"/>
</dbReference>
<dbReference type="PROSITE" id="PS00070">
    <property type="entry name" value="ALDEHYDE_DEHYDR_CYS"/>
    <property type="match status" value="1"/>
</dbReference>
<dbReference type="Gene3D" id="3.40.605.10">
    <property type="entry name" value="Aldehyde Dehydrogenase, Chain A, domain 1"/>
    <property type="match status" value="1"/>
</dbReference>